<organism evidence="2 3">
    <name type="scientific">Varibaculum cambriense</name>
    <dbReference type="NCBI Taxonomy" id="184870"/>
    <lineage>
        <taxon>Bacteria</taxon>
        <taxon>Bacillati</taxon>
        <taxon>Actinomycetota</taxon>
        <taxon>Actinomycetes</taxon>
        <taxon>Actinomycetales</taxon>
        <taxon>Actinomycetaceae</taxon>
        <taxon>Varibaculum</taxon>
    </lineage>
</organism>
<feature type="transmembrane region" description="Helical" evidence="1">
    <location>
        <begin position="21"/>
        <end position="43"/>
    </location>
</feature>
<dbReference type="RefSeq" id="WP_024060085.1">
    <property type="nucleotide sequence ID" value="NZ_JAGZVZ010000013.1"/>
</dbReference>
<accession>A0AAJ1BCW6</accession>
<gene>
    <name evidence="2" type="ORF">L0M99_08560</name>
</gene>
<evidence type="ECO:0000313" key="3">
    <source>
        <dbReference type="Proteomes" id="UP001200537"/>
    </source>
</evidence>
<comment type="caution">
    <text evidence="2">The sequence shown here is derived from an EMBL/GenBank/DDBJ whole genome shotgun (WGS) entry which is preliminary data.</text>
</comment>
<dbReference type="EMBL" id="JAKNHJ010000018">
    <property type="protein sequence ID" value="MCG4618537.1"/>
    <property type="molecule type" value="Genomic_DNA"/>
</dbReference>
<protein>
    <submittedName>
        <fullName evidence="2">Uncharacterized protein</fullName>
    </submittedName>
</protein>
<name>A0AAJ1BCW6_9ACTO</name>
<sequence>MKNCAKTRNQHHPAKFSARKWVIAVVTALVAALGIGIGIWKYMHSSFAKTTSSTGEATMFKLSGDPVSNAEYLQAARAVKQQVQGECVSKYGARLEDEDFWSRSYQGHIPSREAATSALAQLKNWRAAFSLFQEAGLIKDASFTGLQRDLERTNQENKQKIDLGQPVYGLQSYDLATFISYRISSLTQQYVINPKNPGMEFSEDELRSFYASRQWTDKQGRKAGFEQVRPQAVKTLREEKLTKLITERVEKLLVQDFSIEGAAKLIEKEFK</sequence>
<keyword evidence="1" id="KW-0472">Membrane</keyword>
<proteinExistence type="predicted"/>
<dbReference type="Proteomes" id="UP001200537">
    <property type="component" value="Unassembled WGS sequence"/>
</dbReference>
<evidence type="ECO:0000313" key="2">
    <source>
        <dbReference type="EMBL" id="MCG4618537.1"/>
    </source>
</evidence>
<dbReference type="AlphaFoldDB" id="A0AAJ1BCW6"/>
<keyword evidence="1" id="KW-0812">Transmembrane</keyword>
<keyword evidence="1" id="KW-1133">Transmembrane helix</keyword>
<evidence type="ECO:0000256" key="1">
    <source>
        <dbReference type="SAM" id="Phobius"/>
    </source>
</evidence>
<reference evidence="2" key="1">
    <citation type="submission" date="2022-01" db="EMBL/GenBank/DDBJ databases">
        <title>Collection of gut derived symbiotic bacterial strains cultured from healthy donors.</title>
        <authorList>
            <person name="Lin H."/>
            <person name="Kohout C."/>
            <person name="Waligurski E."/>
            <person name="Pamer E.G."/>
        </authorList>
    </citation>
    <scope>NUCLEOTIDE SEQUENCE</scope>
    <source>
        <strain evidence="2">DFI.7.46</strain>
    </source>
</reference>